<gene>
    <name evidence="1" type="ORF">CTEN210_03799</name>
</gene>
<accession>A0AAD3CM84</accession>
<protein>
    <submittedName>
        <fullName evidence="1">Uncharacterized protein</fullName>
    </submittedName>
</protein>
<comment type="caution">
    <text evidence="1">The sequence shown here is derived from an EMBL/GenBank/DDBJ whole genome shotgun (WGS) entry which is preliminary data.</text>
</comment>
<dbReference type="PANTHER" id="PTHR37563">
    <property type="entry name" value="PHYTANOYL-COA DIOXYGENASE FAMILY PROTEIN (AFU_ORTHOLOGUE AFUA_2G03330)"/>
    <property type="match status" value="1"/>
</dbReference>
<organism evidence="1 2">
    <name type="scientific">Chaetoceros tenuissimus</name>
    <dbReference type="NCBI Taxonomy" id="426638"/>
    <lineage>
        <taxon>Eukaryota</taxon>
        <taxon>Sar</taxon>
        <taxon>Stramenopiles</taxon>
        <taxon>Ochrophyta</taxon>
        <taxon>Bacillariophyta</taxon>
        <taxon>Coscinodiscophyceae</taxon>
        <taxon>Chaetocerotophycidae</taxon>
        <taxon>Chaetocerotales</taxon>
        <taxon>Chaetocerotaceae</taxon>
        <taxon>Chaetoceros</taxon>
    </lineage>
</organism>
<dbReference type="EMBL" id="BLLK01000023">
    <property type="protein sequence ID" value="GFH47324.1"/>
    <property type="molecule type" value="Genomic_DNA"/>
</dbReference>
<dbReference type="InterPro" id="IPR051961">
    <property type="entry name" value="Fungal_Metabolite_Diox"/>
</dbReference>
<dbReference type="Gene3D" id="2.60.120.620">
    <property type="entry name" value="q2cbj1_9rhob like domain"/>
    <property type="match status" value="1"/>
</dbReference>
<sequence>MSAVSSCKRLLPPITVFGALASTTIAFRSLENRDISDSELKNNISALQRLNAQKSTSSNKHANLKDAQTSILAQNLHNLETIGVTWIPKVLSTEQTTQWKQTIAKQIQKQDETCIIPSGGAMGRIHCRLHKQHPRHIRNKEPPTDVNILHDKLASIANIPISSSYNITLNNIAKEYFESYGISEHEYELAQLQLLKAEPKSTHQEWHRDNVNPSLTVIIALTNVGINGPTELFLRSHKSNMDKKNDDVEYISQNILLGTIDQGDAIVYDSRIIHRGRGYGYSSDDLKSFQDRPVLVIRWDAKATPAPGTGLVGTQIAKLEGNLLGVAYTVMDWFNRE</sequence>
<reference evidence="1 2" key="1">
    <citation type="journal article" date="2021" name="Sci. Rep.">
        <title>The genome of the diatom Chaetoceros tenuissimus carries an ancient integrated fragment of an extant virus.</title>
        <authorList>
            <person name="Hongo Y."/>
            <person name="Kimura K."/>
            <person name="Takaki Y."/>
            <person name="Yoshida Y."/>
            <person name="Baba S."/>
            <person name="Kobayashi G."/>
            <person name="Nagasaki K."/>
            <person name="Hano T."/>
            <person name="Tomaru Y."/>
        </authorList>
    </citation>
    <scope>NUCLEOTIDE SEQUENCE [LARGE SCALE GENOMIC DNA]</scope>
    <source>
        <strain evidence="1 2">NIES-3715</strain>
    </source>
</reference>
<dbReference type="AlphaFoldDB" id="A0AAD3CM84"/>
<dbReference type="SUPFAM" id="SSF51197">
    <property type="entry name" value="Clavaminate synthase-like"/>
    <property type="match status" value="1"/>
</dbReference>
<proteinExistence type="predicted"/>
<name>A0AAD3CM84_9STRA</name>
<keyword evidence="2" id="KW-1185">Reference proteome</keyword>
<dbReference type="Proteomes" id="UP001054902">
    <property type="component" value="Unassembled WGS sequence"/>
</dbReference>
<dbReference type="PANTHER" id="PTHR37563:SF2">
    <property type="entry name" value="PHYTANOYL-COA DIOXYGENASE FAMILY PROTEIN (AFU_ORTHOLOGUE AFUA_2G03330)"/>
    <property type="match status" value="1"/>
</dbReference>
<evidence type="ECO:0000313" key="2">
    <source>
        <dbReference type="Proteomes" id="UP001054902"/>
    </source>
</evidence>
<evidence type="ECO:0000313" key="1">
    <source>
        <dbReference type="EMBL" id="GFH47324.1"/>
    </source>
</evidence>